<keyword evidence="7 9" id="KW-0808">Transferase</keyword>
<feature type="domain" description="Nicotinate/nicotinamide phosphoribosyltransferase" evidence="10">
    <location>
        <begin position="157"/>
        <end position="338"/>
    </location>
</feature>
<sequence length="493" mass="56480">MYDQYPDDGLMLHTDLYQINMLQTYWQKKVDHKRAVFEVYFRENPFQNGYAVFAGLERVIRYLNQFKFTQSDLDYLASLDLYPDEFLDYLCDMKLELSVRSLVEGELCYANEPLMQVEGPLGQCQLVETAILNIVNYQTLIATKSARIRSVVGEEDQVSEFGARRAQEMDAALWGARAAYIGGFDSTSNVRAGKLFGIPITGTHAHSLVQAYRDEYKAFKAYAETHRDVVFLVDTYDTLRSGMPIAIQVAKEMGDRIHFIGVRIDSGDMAYLSKKIREQLDEAGFTDARIIASNDLDEKTILNLRMQGAKINDWGVGTKIITSFDQAALGAVYKLVSIEDDQGEMVPTMKISANTSKISTPGKKQVWRITRKHDGKSEGDYIALVDERPDLLDELFMFHPVHTYINKTVKDFDARPLLQTIYQNGQFVYDLPSLEETKAYAKKNFDCLWEEHKRILNPQIYPVDLSQKLYDLKMNSIKEIRDRVSQKDQQVAK</sequence>
<dbReference type="GO" id="GO:0004516">
    <property type="term" value="F:nicotinate phosphoribosyltransferase activity"/>
    <property type="evidence" value="ECO:0007669"/>
    <property type="project" value="UniProtKB-UniRule"/>
</dbReference>
<dbReference type="UniPathway" id="UPA00253">
    <property type="reaction ID" value="UER00457"/>
</dbReference>
<evidence type="ECO:0000256" key="1">
    <source>
        <dbReference type="ARBA" id="ARBA00004952"/>
    </source>
</evidence>
<dbReference type="Proteomes" id="UP000006190">
    <property type="component" value="Unassembled WGS sequence"/>
</dbReference>
<keyword evidence="5 9" id="KW-0436">Ligase</keyword>
<dbReference type="AlphaFoldDB" id="H3NHL0"/>
<dbReference type="PANTHER" id="PTHR11098">
    <property type="entry name" value="NICOTINATE PHOSPHORIBOSYLTRANSFERASE"/>
    <property type="match status" value="1"/>
</dbReference>
<comment type="catalytic activity">
    <reaction evidence="8 9">
        <text>5-phospho-alpha-D-ribose 1-diphosphate + nicotinate + ATP + H2O = nicotinate beta-D-ribonucleotide + ADP + phosphate + diphosphate</text>
        <dbReference type="Rhea" id="RHEA:36163"/>
        <dbReference type="ChEBI" id="CHEBI:15377"/>
        <dbReference type="ChEBI" id="CHEBI:30616"/>
        <dbReference type="ChEBI" id="CHEBI:32544"/>
        <dbReference type="ChEBI" id="CHEBI:33019"/>
        <dbReference type="ChEBI" id="CHEBI:43474"/>
        <dbReference type="ChEBI" id="CHEBI:57502"/>
        <dbReference type="ChEBI" id="CHEBI:58017"/>
        <dbReference type="ChEBI" id="CHEBI:456216"/>
        <dbReference type="EC" id="6.3.4.21"/>
    </reaction>
</comment>
<feature type="domain" description="Nicotinate phosphoribosyltransferase C-terminal" evidence="12">
    <location>
        <begin position="363"/>
        <end position="473"/>
    </location>
</feature>
<evidence type="ECO:0000256" key="8">
    <source>
        <dbReference type="ARBA" id="ARBA00048668"/>
    </source>
</evidence>
<comment type="similarity">
    <text evidence="2 9">Belongs to the NAPRTase family.</text>
</comment>
<dbReference type="InterPro" id="IPR007229">
    <property type="entry name" value="Nic_PRibTrfase-Fam"/>
</dbReference>
<name>H3NHL0_9LACT</name>
<dbReference type="NCBIfam" id="NF006697">
    <property type="entry name" value="PRK09243.1-4"/>
    <property type="match status" value="1"/>
</dbReference>
<dbReference type="OrthoDB" id="9770610at2"/>
<dbReference type="InterPro" id="IPR006405">
    <property type="entry name" value="Nic_PRibTrfase_pncB"/>
</dbReference>
<dbReference type="Pfam" id="PF17956">
    <property type="entry name" value="NAPRTase_C"/>
    <property type="match status" value="1"/>
</dbReference>
<keyword evidence="13" id="KW-0328">Glycosyltransferase</keyword>
<dbReference type="EMBL" id="AGEG01000003">
    <property type="protein sequence ID" value="EHR37916.1"/>
    <property type="molecule type" value="Genomic_DNA"/>
</dbReference>
<evidence type="ECO:0000259" key="10">
    <source>
        <dbReference type="Pfam" id="PF04095"/>
    </source>
</evidence>
<dbReference type="GO" id="GO:0047280">
    <property type="term" value="F:nicotinamide phosphoribosyltransferase activity"/>
    <property type="evidence" value="ECO:0007669"/>
    <property type="project" value="UniProtKB-ARBA"/>
</dbReference>
<dbReference type="InterPro" id="IPR041525">
    <property type="entry name" value="N/Namide_PRibTrfase"/>
</dbReference>
<dbReference type="FunFam" id="3.20.20.70:FF:000076">
    <property type="entry name" value="Nicotinate phosphoribosyltransferase"/>
    <property type="match status" value="1"/>
</dbReference>
<organism evidence="13 14">
    <name type="scientific">Facklamia languida CCUG 37842</name>
    <dbReference type="NCBI Taxonomy" id="883113"/>
    <lineage>
        <taxon>Bacteria</taxon>
        <taxon>Bacillati</taxon>
        <taxon>Bacillota</taxon>
        <taxon>Bacilli</taxon>
        <taxon>Lactobacillales</taxon>
        <taxon>Aerococcaceae</taxon>
        <taxon>Facklamia</taxon>
    </lineage>
</organism>
<comment type="PTM">
    <text evidence="9">Transiently phosphorylated on a His residue during the reaction cycle. Phosphorylation strongly increases the affinity for substrates and increases the rate of nicotinate D-ribonucleotide production. Dephosphorylation regenerates the low-affinity form of the enzyme, leading to product release.</text>
</comment>
<dbReference type="InterPro" id="IPR040727">
    <property type="entry name" value="NAPRTase_N"/>
</dbReference>
<dbReference type="SUPFAM" id="SSF51690">
    <property type="entry name" value="Nicotinate/Quinolinate PRTase C-terminal domain-like"/>
    <property type="match status" value="1"/>
</dbReference>
<dbReference type="PANTHER" id="PTHR11098:SF1">
    <property type="entry name" value="NICOTINATE PHOSPHORIBOSYLTRANSFERASE"/>
    <property type="match status" value="1"/>
</dbReference>
<dbReference type="NCBIfam" id="TIGR01513">
    <property type="entry name" value="NAPRTase_put"/>
    <property type="match status" value="1"/>
</dbReference>
<dbReference type="NCBIfam" id="NF009131">
    <property type="entry name" value="PRK12484.1"/>
    <property type="match status" value="1"/>
</dbReference>
<evidence type="ECO:0000313" key="13">
    <source>
        <dbReference type="EMBL" id="EHR37916.1"/>
    </source>
</evidence>
<proteinExistence type="inferred from homology"/>
<dbReference type="HOGENOM" id="CLU_025154_2_1_9"/>
<accession>H3NHL0</accession>
<evidence type="ECO:0000256" key="2">
    <source>
        <dbReference type="ARBA" id="ARBA00010897"/>
    </source>
</evidence>
<gene>
    <name evidence="13" type="ORF">HMPREF9708_00545</name>
</gene>
<dbReference type="Gene3D" id="3.20.140.10">
    <property type="entry name" value="nicotinate phosphoribosyltransferase"/>
    <property type="match status" value="1"/>
</dbReference>
<dbReference type="InterPro" id="IPR041619">
    <property type="entry name" value="NAPRTase_C"/>
</dbReference>
<comment type="function">
    <text evidence="9">Catalyzes the first step in the biosynthesis of NAD from nicotinic acid, the ATP-dependent synthesis of beta-nicotinate D-ribonucleotide from nicotinate and 5-phospho-D-ribose 1-phosphate.</text>
</comment>
<dbReference type="EC" id="6.3.4.21" evidence="3 9"/>
<evidence type="ECO:0000259" key="12">
    <source>
        <dbReference type="Pfam" id="PF17956"/>
    </source>
</evidence>
<dbReference type="PIRSF" id="PIRSF000484">
    <property type="entry name" value="NAPRT"/>
    <property type="match status" value="1"/>
</dbReference>
<keyword evidence="6 9" id="KW-0662">Pyridine nucleotide biosynthesis</keyword>
<dbReference type="NCBIfam" id="NF006695">
    <property type="entry name" value="PRK09243.1-2"/>
    <property type="match status" value="1"/>
</dbReference>
<protein>
    <recommendedName>
        <fullName evidence="3 9">Nicotinate phosphoribosyltransferase</fullName>
        <ecNumber evidence="3 9">6.3.4.21</ecNumber>
    </recommendedName>
</protein>
<keyword evidence="14" id="KW-1185">Reference proteome</keyword>
<evidence type="ECO:0000256" key="6">
    <source>
        <dbReference type="ARBA" id="ARBA00022642"/>
    </source>
</evidence>
<comment type="pathway">
    <text evidence="1 9">Cofactor biosynthesis; NAD(+) biosynthesis; nicotinate D-ribonucleotide from nicotinate: step 1/1.</text>
</comment>
<reference evidence="13 14" key="1">
    <citation type="submission" date="2012-01" db="EMBL/GenBank/DDBJ databases">
        <title>The Genome Sequence of Facklamia languida CCUG 37842.</title>
        <authorList>
            <consortium name="The Broad Institute Genome Sequencing Platform"/>
            <person name="Earl A."/>
            <person name="Ward D."/>
            <person name="Feldgarden M."/>
            <person name="Gevers D."/>
            <person name="Huys G."/>
            <person name="Young S.K."/>
            <person name="Zeng Q."/>
            <person name="Gargeya S."/>
            <person name="Fitzgerald M."/>
            <person name="Haas B."/>
            <person name="Abouelleil A."/>
            <person name="Alvarado L."/>
            <person name="Arachchi H.M."/>
            <person name="Berlin A."/>
            <person name="Chapman S.B."/>
            <person name="Gearin G."/>
            <person name="Goldberg J."/>
            <person name="Griggs A."/>
            <person name="Gujja S."/>
            <person name="Hansen M."/>
            <person name="Heiman D."/>
            <person name="Howarth C."/>
            <person name="Larimer J."/>
            <person name="Lui A."/>
            <person name="MacDonald P.J.P."/>
            <person name="McCowen C."/>
            <person name="Montmayeur A."/>
            <person name="Murphy C."/>
            <person name="Neiman D."/>
            <person name="Pearson M."/>
            <person name="Priest M."/>
            <person name="Roberts A."/>
            <person name="Saif S."/>
            <person name="Shea T."/>
            <person name="Sisk P."/>
            <person name="Stolte C."/>
            <person name="Sykes S."/>
            <person name="Wortman J."/>
            <person name="Nusbaum C."/>
            <person name="Birren B."/>
        </authorList>
    </citation>
    <scope>NUCLEOTIDE SEQUENCE [LARGE SCALE GENOMIC DNA]</scope>
    <source>
        <strain evidence="13 14">CCUG 37842</strain>
    </source>
</reference>
<dbReference type="eggNOG" id="COG1488">
    <property type="taxonomic scope" value="Bacteria"/>
</dbReference>
<evidence type="ECO:0000256" key="9">
    <source>
        <dbReference type="RuleBase" id="RU365100"/>
    </source>
</evidence>
<dbReference type="GO" id="GO:0034355">
    <property type="term" value="P:NAD+ biosynthetic process via the salvage pathway"/>
    <property type="evidence" value="ECO:0007669"/>
    <property type="project" value="UniProtKB-ARBA"/>
</dbReference>
<evidence type="ECO:0000256" key="5">
    <source>
        <dbReference type="ARBA" id="ARBA00022598"/>
    </source>
</evidence>
<evidence type="ECO:0000256" key="3">
    <source>
        <dbReference type="ARBA" id="ARBA00013236"/>
    </source>
</evidence>
<keyword evidence="4" id="KW-0597">Phosphoprotein</keyword>
<comment type="caution">
    <text evidence="13">The sequence shown here is derived from an EMBL/GenBank/DDBJ whole genome shotgun (WGS) entry which is preliminary data.</text>
</comment>
<dbReference type="Pfam" id="PF04095">
    <property type="entry name" value="NAPRTase"/>
    <property type="match status" value="1"/>
</dbReference>
<evidence type="ECO:0000313" key="14">
    <source>
        <dbReference type="Proteomes" id="UP000006190"/>
    </source>
</evidence>
<dbReference type="GO" id="GO:0005829">
    <property type="term" value="C:cytosol"/>
    <property type="evidence" value="ECO:0007669"/>
    <property type="project" value="TreeGrafter"/>
</dbReference>
<dbReference type="CDD" id="cd01570">
    <property type="entry name" value="NAPRTase_A"/>
    <property type="match status" value="1"/>
</dbReference>
<dbReference type="Gene3D" id="3.20.20.70">
    <property type="entry name" value="Aldolase class I"/>
    <property type="match status" value="1"/>
</dbReference>
<evidence type="ECO:0000256" key="7">
    <source>
        <dbReference type="ARBA" id="ARBA00022679"/>
    </source>
</evidence>
<evidence type="ECO:0000256" key="4">
    <source>
        <dbReference type="ARBA" id="ARBA00022553"/>
    </source>
</evidence>
<dbReference type="RefSeq" id="WP_006308572.1">
    <property type="nucleotide sequence ID" value="NZ_JH601133.1"/>
</dbReference>
<dbReference type="PATRIC" id="fig|883113.3.peg.547"/>
<dbReference type="NCBIfam" id="NF006694">
    <property type="entry name" value="PRK09243.1-1"/>
    <property type="match status" value="1"/>
</dbReference>
<dbReference type="Pfam" id="PF17767">
    <property type="entry name" value="NAPRTase_N"/>
    <property type="match status" value="1"/>
</dbReference>
<evidence type="ECO:0000259" key="11">
    <source>
        <dbReference type="Pfam" id="PF17767"/>
    </source>
</evidence>
<dbReference type="STRING" id="883113.HMPREF9708_00545"/>
<dbReference type="InterPro" id="IPR013785">
    <property type="entry name" value="Aldolase_TIM"/>
</dbReference>
<dbReference type="InterPro" id="IPR036068">
    <property type="entry name" value="Nicotinate_pribotase-like_C"/>
</dbReference>
<dbReference type="SUPFAM" id="SSF54675">
    <property type="entry name" value="Nicotinate/Quinolinate PRTase N-terminal domain-like"/>
    <property type="match status" value="1"/>
</dbReference>
<feature type="domain" description="Nicotinate phosphoribosyltransferase N-terminal" evidence="11">
    <location>
        <begin position="12"/>
        <end position="136"/>
    </location>
</feature>